<dbReference type="InterPro" id="IPR036691">
    <property type="entry name" value="Endo/exonu/phosph_ase_sf"/>
</dbReference>
<reference evidence="2 3" key="1">
    <citation type="submission" date="2024-09" db="EMBL/GenBank/DDBJ databases">
        <authorList>
            <person name="Sun Q."/>
            <person name="Mori K."/>
        </authorList>
    </citation>
    <scope>NUCLEOTIDE SEQUENCE [LARGE SCALE GENOMIC DNA]</scope>
    <source>
        <strain evidence="2 3">KCTC 23076</strain>
    </source>
</reference>
<gene>
    <name evidence="2" type="ORF">ACFFGH_11680</name>
</gene>
<accession>A0ABV6RND8</accession>
<dbReference type="SUPFAM" id="SSF56219">
    <property type="entry name" value="DNase I-like"/>
    <property type="match status" value="1"/>
</dbReference>
<keyword evidence="2" id="KW-0378">Hydrolase</keyword>
<evidence type="ECO:0000259" key="1">
    <source>
        <dbReference type="Pfam" id="PF03372"/>
    </source>
</evidence>
<dbReference type="Proteomes" id="UP001589896">
    <property type="component" value="Unassembled WGS sequence"/>
</dbReference>
<feature type="domain" description="Endonuclease/exonuclease/phosphatase" evidence="1">
    <location>
        <begin position="10"/>
        <end position="260"/>
    </location>
</feature>
<dbReference type="Gene3D" id="3.60.10.10">
    <property type="entry name" value="Endonuclease/exonuclease/phosphatase"/>
    <property type="match status" value="1"/>
</dbReference>
<keyword evidence="2" id="KW-0540">Nuclease</keyword>
<dbReference type="Pfam" id="PF03372">
    <property type="entry name" value="Exo_endo_phos"/>
    <property type="match status" value="1"/>
</dbReference>
<evidence type="ECO:0000313" key="3">
    <source>
        <dbReference type="Proteomes" id="UP001589896"/>
    </source>
</evidence>
<sequence length="283" mass="31050">MRADDELRVMTWNVWWRFGGNWREREPGILSVLRDEAPDIVGLQEAWATDETSQPDEFGRALGMHAAFAPMSLPPEPDPVETEDQRGVRMGIGLLSRWPVLHVDAVPMPSPDTTVVALSVTVAHPLGPLHVIVAGTDWEPERLPIRAAQLAELGELALMPALDGPLPVLVVGDLNAGPEADDFRKLTEILTDCWAVAADRDDDERTLSDENRFAPAEATLQYNRRIDHVLARPGHPGARIEVRQARILRDEFDGMPPSDHYPVVVDLALTVAAGAQDPDVASA</sequence>
<keyword evidence="2" id="KW-0255">Endonuclease</keyword>
<dbReference type="PANTHER" id="PTHR14859:SF1">
    <property type="entry name" value="PGAP2-INTERACTING PROTEIN"/>
    <property type="match status" value="1"/>
</dbReference>
<dbReference type="InterPro" id="IPR005135">
    <property type="entry name" value="Endo/exonuclease/phosphatase"/>
</dbReference>
<protein>
    <submittedName>
        <fullName evidence="2">Endonuclease/exonuclease/phosphatase family protein</fullName>
    </submittedName>
</protein>
<dbReference type="GO" id="GO:0004519">
    <property type="term" value="F:endonuclease activity"/>
    <property type="evidence" value="ECO:0007669"/>
    <property type="project" value="UniProtKB-KW"/>
</dbReference>
<comment type="caution">
    <text evidence="2">The sequence shown here is derived from an EMBL/GenBank/DDBJ whole genome shotgun (WGS) entry which is preliminary data.</text>
</comment>
<dbReference type="PANTHER" id="PTHR14859">
    <property type="entry name" value="CALCOFLUOR WHITE HYPERSENSITIVE PROTEIN PRECURSOR"/>
    <property type="match status" value="1"/>
</dbReference>
<name>A0ABV6RND8_9GAMM</name>
<dbReference type="InterPro" id="IPR051916">
    <property type="entry name" value="GPI-anchor_lipid_remodeler"/>
</dbReference>
<dbReference type="EMBL" id="JBHLTG010000002">
    <property type="protein sequence ID" value="MFC0678499.1"/>
    <property type="molecule type" value="Genomic_DNA"/>
</dbReference>
<proteinExistence type="predicted"/>
<keyword evidence="3" id="KW-1185">Reference proteome</keyword>
<dbReference type="RefSeq" id="WP_386668409.1">
    <property type="nucleotide sequence ID" value="NZ_JBHLTG010000002.1"/>
</dbReference>
<organism evidence="2 3">
    <name type="scientific">Lysobacter korlensis</name>
    <dbReference type="NCBI Taxonomy" id="553636"/>
    <lineage>
        <taxon>Bacteria</taxon>
        <taxon>Pseudomonadati</taxon>
        <taxon>Pseudomonadota</taxon>
        <taxon>Gammaproteobacteria</taxon>
        <taxon>Lysobacterales</taxon>
        <taxon>Lysobacteraceae</taxon>
        <taxon>Lysobacter</taxon>
    </lineage>
</organism>
<evidence type="ECO:0000313" key="2">
    <source>
        <dbReference type="EMBL" id="MFC0678499.1"/>
    </source>
</evidence>